<dbReference type="Pfam" id="PF23244">
    <property type="entry name" value="VWF"/>
    <property type="match status" value="1"/>
</dbReference>
<evidence type="ECO:0000256" key="1">
    <source>
        <dbReference type="ARBA" id="ARBA00023157"/>
    </source>
</evidence>
<feature type="domain" description="VWFD" evidence="4">
    <location>
        <begin position="349"/>
        <end position="519"/>
    </location>
</feature>
<dbReference type="SUPFAM" id="SSF57567">
    <property type="entry name" value="Serine protease inhibitors"/>
    <property type="match status" value="3"/>
</dbReference>
<feature type="domain" description="VWFD" evidence="4">
    <location>
        <begin position="687"/>
        <end position="859"/>
    </location>
</feature>
<evidence type="ECO:0000313" key="5">
    <source>
        <dbReference type="Proteomes" id="UP000515159"/>
    </source>
</evidence>
<dbReference type="Pfam" id="PF00094">
    <property type="entry name" value="VWD"/>
    <property type="match status" value="3"/>
</dbReference>
<accession>A0A6P8S9R5</accession>
<feature type="compositionally biased region" description="Basic and acidic residues" evidence="3">
    <location>
        <begin position="183"/>
        <end position="194"/>
    </location>
</feature>
<dbReference type="InterPro" id="IPR036084">
    <property type="entry name" value="Ser_inhib-like_sf"/>
</dbReference>
<reference evidence="6" key="1">
    <citation type="submission" date="2025-08" db="UniProtKB">
        <authorList>
            <consortium name="RefSeq"/>
        </authorList>
    </citation>
    <scope>IDENTIFICATION</scope>
</reference>
<dbReference type="OrthoDB" id="6262482at2759"/>
<evidence type="ECO:0000256" key="2">
    <source>
        <dbReference type="ARBA" id="ARBA00023180"/>
    </source>
</evidence>
<dbReference type="InterPro" id="IPR058753">
    <property type="entry name" value="TIL_OTOGL_Mucin"/>
</dbReference>
<feature type="compositionally biased region" description="Basic and acidic residues" evidence="3">
    <location>
        <begin position="54"/>
        <end position="66"/>
    </location>
</feature>
<dbReference type="InParanoid" id="A0A6P8S9R5"/>
<feature type="domain" description="VWFD" evidence="4">
    <location>
        <begin position="1139"/>
        <end position="1312"/>
    </location>
</feature>
<dbReference type="Gene3D" id="2.10.25.10">
    <property type="entry name" value="Laminin"/>
    <property type="match status" value="1"/>
</dbReference>
<dbReference type="Pfam" id="PF25962">
    <property type="entry name" value="TIL_OTOGL_Mucin"/>
    <property type="match status" value="1"/>
</dbReference>
<dbReference type="InterPro" id="IPR001846">
    <property type="entry name" value="VWF_type-D"/>
</dbReference>
<feature type="compositionally biased region" description="Basic and acidic residues" evidence="3">
    <location>
        <begin position="201"/>
        <end position="220"/>
    </location>
</feature>
<feature type="compositionally biased region" description="Basic and acidic residues" evidence="3">
    <location>
        <begin position="77"/>
        <end position="99"/>
    </location>
</feature>
<dbReference type="PANTHER" id="PTHR11339:SF404">
    <property type="entry name" value="MUCIN-19"/>
    <property type="match status" value="1"/>
</dbReference>
<dbReference type="InterPro" id="IPR050780">
    <property type="entry name" value="Mucin_vWF_Thrombospondin_sf"/>
</dbReference>
<keyword evidence="2" id="KW-0325">Glycoprotein</keyword>
<organism evidence="5 6">
    <name type="scientific">Geotrypetes seraphini</name>
    <name type="common">Gaboon caecilian</name>
    <name type="synonym">Caecilia seraphini</name>
    <dbReference type="NCBI Taxonomy" id="260995"/>
    <lineage>
        <taxon>Eukaryota</taxon>
        <taxon>Metazoa</taxon>
        <taxon>Chordata</taxon>
        <taxon>Craniata</taxon>
        <taxon>Vertebrata</taxon>
        <taxon>Euteleostomi</taxon>
        <taxon>Amphibia</taxon>
        <taxon>Gymnophiona</taxon>
        <taxon>Geotrypetes</taxon>
    </lineage>
</organism>
<feature type="compositionally biased region" description="Basic and acidic residues" evidence="3">
    <location>
        <begin position="129"/>
        <end position="143"/>
    </location>
</feature>
<dbReference type="KEGG" id="gsh:117366894"/>
<name>A0A6P8S9R5_GEOSA</name>
<sequence length="1523" mass="169039">MYQVNKNQVTIPTMYQVNKNQMKKEKIHQIRMETEIQVNKNQMEKRTVHQVNKNQKEKRTDHQIKKEKNHQKKKAALHQEKATVHKMRIESKMQKEKRTVHQVNKNQKEKRTDHQIKKEKNHQKKKAALHQEKATVHKMRIESKMQVNKNQKEKRTDHQIKKEKKSSEEESSTSSGESNSSQDEDRIKNAEGKKNSTSGEQKPEGKKNRSSDKKGKKSSEEESSTSSGENNSTQEKLAFAGTNGRYEGTNETVTSAGTTGRYEGTNETVTSAGTTGRYEGTNETVTSAGTTETVTSAGTTETVTSAGTTETVTSAGTTETVTSAGTTVTSAGTTVTSAGTTVTSEGGTGDCTIWSSGSFENFNRDAYYFEMIGRYTFCHETSDESFNVETMMEPGKLKATLIEMCGSEIKYNTHEIVVDNNAVTVPYQNDLIRITMCGLFTLVSCKSAGIEIRLMSDKLAKINLLQPYNTEGICGCAGKSQGKITQEELMKNQIEEQNNSSVIYMGTDKPCNNGTEFCSNMIDKYFRCCTPSTDDYINICANAYCRGNGISSVNPTFVQLATKCAEQSLSTCPPSTWCSWENDANVVRENYTCPSNQVFSFCARTPTPTCSNPFPFKGTEVTACCTCPSELVVNDIDKTGNCIKQEDCPCRKNGAVYQSGQQRQERFNSTCTCSGGKWFCTPKMSESICRVGYNLIVTTFDGNTYPILKCGSFVIYKNENITVLNHIETNSNHLLVSGMTLIINSDLSTRYHVPANCQPSCNTQPIRETYHSDANVQICSVMNEFVEIRSKNAIIDLKCDNTHMLINIRLPQNMGNNSQGLCGSSDGDASNDFRSPQNIMESTPVPFIETWRLGSSKCSSPPPSCVNLENELFAVNNCKLMESGEYMKCHSIVDVYQHIERCKLATCISTSPRATVCRAFEAFVEECADNGITLKDWRNDICKQHCNINQTFQYNINPFRTSCRSITFQSEFSECKAKTDGCACSDNHYLNNNNICVPQNQCECYMNNTIVNPGESIQVMDKQCTCTDGTLKCETRQNTTLSCQDGEEYYNCDDPSRLKEDMTCLNYNLPSDETGPCEAGCRCPKNMVRNSNKICVLPSQCPCRYEGLEYSNGETTKVDCNECLCSNGTWQCTENKCSSTCTTYGNGHINTFDRAKYQFAGPCSYTFITDQCGQSSGSFQIAIQYEKYCEGGNTRELKMDITTAEGITVTMKSGKFTVTSTNSTCNDTDFIMHNINIKTVGMMTTLKMNGITVMTDKQTMLVAKAHPSHIGNICGLCGNFNGNSRDDFTTRQQSEAGALECGNSWKTSSNCNDALFETHPCKRNPYCAEQAKKNCFLLKSKTFSDCHLKVDVTFYYDSCMRDACACDIKNGNSGFCSVVSAYAHACNTMGVCTNWRSAQVCPIACQYYNENGQCIWDYKSCGTITSKTCNDQYVGQKLNFLVEGCFARCPANAPYLDTNAMKCVPRSQCTCFHRTVMNAGDTMTECGKTYVCENGKLIPQASTTTLPTTTTASTTTLPTTTTG</sequence>
<keyword evidence="5" id="KW-1185">Reference proteome</keyword>
<protein>
    <submittedName>
        <fullName evidence="6">Mucin-19-like</fullName>
    </submittedName>
</protein>
<dbReference type="GO" id="GO:0005615">
    <property type="term" value="C:extracellular space"/>
    <property type="evidence" value="ECO:0007669"/>
    <property type="project" value="TreeGrafter"/>
</dbReference>
<dbReference type="Proteomes" id="UP000515159">
    <property type="component" value="Chromosome 9"/>
</dbReference>
<dbReference type="PROSITE" id="PS51233">
    <property type="entry name" value="VWFD"/>
    <property type="match status" value="3"/>
</dbReference>
<feature type="compositionally biased region" description="Low complexity" evidence="3">
    <location>
        <begin position="172"/>
        <end position="181"/>
    </location>
</feature>
<dbReference type="InterPro" id="IPR014853">
    <property type="entry name" value="VWF/SSPO/ZAN-like_Cys-rich_dom"/>
</dbReference>
<feature type="compositionally biased region" description="Basic and acidic residues" evidence="3">
    <location>
        <begin position="150"/>
        <end position="168"/>
    </location>
</feature>
<dbReference type="SMART" id="SM00216">
    <property type="entry name" value="VWD"/>
    <property type="match status" value="3"/>
</dbReference>
<evidence type="ECO:0000313" key="6">
    <source>
        <dbReference type="RefSeq" id="XP_033814762.1"/>
    </source>
</evidence>
<proteinExistence type="predicted"/>
<feature type="compositionally biased region" description="Polar residues" evidence="3">
    <location>
        <begin position="249"/>
        <end position="258"/>
    </location>
</feature>
<dbReference type="RefSeq" id="XP_033814762.1">
    <property type="nucleotide sequence ID" value="XM_033958871.1"/>
</dbReference>
<gene>
    <name evidence="6" type="primary">LOC117366894</name>
</gene>
<feature type="compositionally biased region" description="Basic residues" evidence="3">
    <location>
        <begin position="67"/>
        <end position="76"/>
    </location>
</feature>
<feature type="compositionally biased region" description="Basic and acidic residues" evidence="3">
    <location>
        <begin position="106"/>
        <end position="118"/>
    </location>
</feature>
<dbReference type="PANTHER" id="PTHR11339">
    <property type="entry name" value="EXTRACELLULAR MATRIX GLYCOPROTEIN RELATED"/>
    <property type="match status" value="1"/>
</dbReference>
<dbReference type="GeneID" id="117366894"/>
<feature type="compositionally biased region" description="Basic residues" evidence="3">
    <location>
        <begin position="119"/>
        <end position="128"/>
    </location>
</feature>
<dbReference type="SMART" id="SM00832">
    <property type="entry name" value="C8"/>
    <property type="match status" value="2"/>
</dbReference>
<feature type="compositionally biased region" description="Polar residues" evidence="3">
    <location>
        <begin position="265"/>
        <end position="274"/>
    </location>
</feature>
<keyword evidence="1" id="KW-1015">Disulfide bond</keyword>
<dbReference type="CDD" id="cd19941">
    <property type="entry name" value="TIL"/>
    <property type="match status" value="2"/>
</dbReference>
<evidence type="ECO:0000256" key="3">
    <source>
        <dbReference type="SAM" id="MobiDB-lite"/>
    </source>
</evidence>
<evidence type="ECO:0000259" key="4">
    <source>
        <dbReference type="PROSITE" id="PS51233"/>
    </source>
</evidence>
<dbReference type="GO" id="GO:0031012">
    <property type="term" value="C:extracellular matrix"/>
    <property type="evidence" value="ECO:0007669"/>
    <property type="project" value="TreeGrafter"/>
</dbReference>
<feature type="region of interest" description="Disordered" evidence="3">
    <location>
        <begin position="50"/>
        <end position="313"/>
    </location>
</feature>
<feature type="compositionally biased region" description="Low complexity" evidence="3">
    <location>
        <begin position="283"/>
        <end position="313"/>
    </location>
</feature>
<dbReference type="Pfam" id="PF08742">
    <property type="entry name" value="C8"/>
    <property type="match status" value="2"/>
</dbReference>